<dbReference type="SUPFAM" id="SSF53474">
    <property type="entry name" value="alpha/beta-Hydrolases"/>
    <property type="match status" value="1"/>
</dbReference>
<proteinExistence type="predicted"/>
<feature type="domain" description="Phospholipase/carboxylesterase/thioesterase" evidence="1">
    <location>
        <begin position="26"/>
        <end position="218"/>
    </location>
</feature>
<evidence type="ECO:0000313" key="3">
    <source>
        <dbReference type="Proteomes" id="UP001307705"/>
    </source>
</evidence>
<dbReference type="InterPro" id="IPR029058">
    <property type="entry name" value="AB_hydrolase_fold"/>
</dbReference>
<sequence>MTSTSKMDKKKLTFPYEAFYSISHEPTGKEQEIWLVFHGYGQLSEFFIRKFLPFADENRLILAPEGTNYGYLKDFQGRVGANWMTRYERETAIANNHRFLDLLMEEVLEKFSQTPEIHVLGFSQGAATATRWAGRWTKPVKQMILWAGGFAHDLILEQARDQFRNTEIQMVFGTQDELITAESIESQRAFFGLLEKEVRELTFEGGHELNIPLLQKIIKKEG</sequence>
<protein>
    <submittedName>
        <fullName evidence="2">Esterase</fullName>
    </submittedName>
</protein>
<dbReference type="Pfam" id="PF02230">
    <property type="entry name" value="Abhydrolase_2"/>
    <property type="match status" value="1"/>
</dbReference>
<evidence type="ECO:0000313" key="2">
    <source>
        <dbReference type="EMBL" id="GMQ33940.1"/>
    </source>
</evidence>
<organism evidence="2 3">
    <name type="scientific">Algoriphagus taiwanensis</name>
    <dbReference type="NCBI Taxonomy" id="1445656"/>
    <lineage>
        <taxon>Bacteria</taxon>
        <taxon>Pseudomonadati</taxon>
        <taxon>Bacteroidota</taxon>
        <taxon>Cytophagia</taxon>
        <taxon>Cytophagales</taxon>
        <taxon>Cyclobacteriaceae</taxon>
        <taxon>Algoriphagus</taxon>
    </lineage>
</organism>
<keyword evidence="3" id="KW-1185">Reference proteome</keyword>
<name>A0ABQ6Q308_9BACT</name>
<gene>
    <name evidence="2" type="ORF">Ataiwa_22120</name>
</gene>
<dbReference type="Gene3D" id="3.40.50.1820">
    <property type="entry name" value="alpha/beta hydrolase"/>
    <property type="match status" value="1"/>
</dbReference>
<dbReference type="EMBL" id="BTPE01000007">
    <property type="protein sequence ID" value="GMQ33940.1"/>
    <property type="molecule type" value="Genomic_DNA"/>
</dbReference>
<accession>A0ABQ6Q308</accession>
<comment type="caution">
    <text evidence="2">The sequence shown here is derived from an EMBL/GenBank/DDBJ whole genome shotgun (WGS) entry which is preliminary data.</text>
</comment>
<dbReference type="Proteomes" id="UP001307705">
    <property type="component" value="Unassembled WGS sequence"/>
</dbReference>
<dbReference type="InterPro" id="IPR003140">
    <property type="entry name" value="PLipase/COase/thioEstase"/>
</dbReference>
<reference evidence="2 3" key="1">
    <citation type="submission" date="2023-08" db="EMBL/GenBank/DDBJ databases">
        <title>Draft genome sequence of Algoriphagus taiwanensis.</title>
        <authorList>
            <person name="Takatani N."/>
            <person name="Hosokawa M."/>
            <person name="Sawabe T."/>
        </authorList>
    </citation>
    <scope>NUCLEOTIDE SEQUENCE [LARGE SCALE GENOMIC DNA]</scope>
    <source>
        <strain evidence="2 3">JCM 19755</strain>
    </source>
</reference>
<evidence type="ECO:0000259" key="1">
    <source>
        <dbReference type="Pfam" id="PF02230"/>
    </source>
</evidence>